<dbReference type="InterPro" id="IPR013025">
    <property type="entry name" value="Ribosomal_uL23-like"/>
</dbReference>
<organism evidence="5 6">
    <name type="scientific">Candidatus Vogelbacteria bacterium CG22_combo_CG10-13_8_21_14_all_37_9</name>
    <dbReference type="NCBI Taxonomy" id="1975046"/>
    <lineage>
        <taxon>Bacteria</taxon>
        <taxon>Candidatus Vogeliibacteriota</taxon>
    </lineage>
</organism>
<dbReference type="GO" id="GO:0006412">
    <property type="term" value="P:translation"/>
    <property type="evidence" value="ECO:0007669"/>
    <property type="project" value="UniProtKB-UniRule"/>
</dbReference>
<dbReference type="GO" id="GO:0003735">
    <property type="term" value="F:structural constituent of ribosome"/>
    <property type="evidence" value="ECO:0007669"/>
    <property type="project" value="InterPro"/>
</dbReference>
<dbReference type="NCBIfam" id="NF004363">
    <property type="entry name" value="PRK05738.2-4"/>
    <property type="match status" value="1"/>
</dbReference>
<evidence type="ECO:0000256" key="4">
    <source>
        <dbReference type="HAMAP-Rule" id="MF_01369"/>
    </source>
</evidence>
<accession>A0A2H0BL64</accession>
<dbReference type="GO" id="GO:0019843">
    <property type="term" value="F:rRNA binding"/>
    <property type="evidence" value="ECO:0007669"/>
    <property type="project" value="UniProtKB-UniRule"/>
</dbReference>
<protein>
    <recommendedName>
        <fullName evidence="4">Large ribosomal subunit protein uL23</fullName>
    </recommendedName>
</protein>
<dbReference type="InterPro" id="IPR012677">
    <property type="entry name" value="Nucleotide-bd_a/b_plait_sf"/>
</dbReference>
<reference evidence="5 6" key="1">
    <citation type="submission" date="2017-09" db="EMBL/GenBank/DDBJ databases">
        <title>Depth-based differentiation of microbial function through sediment-hosted aquifers and enrichment of novel symbionts in the deep terrestrial subsurface.</title>
        <authorList>
            <person name="Probst A.J."/>
            <person name="Ladd B."/>
            <person name="Jarett J.K."/>
            <person name="Geller-Mcgrath D.E."/>
            <person name="Sieber C.M."/>
            <person name="Emerson J.B."/>
            <person name="Anantharaman K."/>
            <person name="Thomas B.C."/>
            <person name="Malmstrom R."/>
            <person name="Stieglmeier M."/>
            <person name="Klingl A."/>
            <person name="Woyke T."/>
            <person name="Ryan C.M."/>
            <person name="Banfield J.F."/>
        </authorList>
    </citation>
    <scope>NUCLEOTIDE SEQUENCE [LARGE SCALE GENOMIC DNA]</scope>
    <source>
        <strain evidence="5">CG22_combo_CG10-13_8_21_14_all_37_9</strain>
    </source>
</reference>
<evidence type="ECO:0000313" key="6">
    <source>
        <dbReference type="Proteomes" id="UP000229334"/>
    </source>
</evidence>
<dbReference type="GO" id="GO:1990904">
    <property type="term" value="C:ribonucleoprotein complex"/>
    <property type="evidence" value="ECO:0007669"/>
    <property type="project" value="UniProtKB-KW"/>
</dbReference>
<dbReference type="HAMAP" id="MF_01369_B">
    <property type="entry name" value="Ribosomal_uL23_B"/>
    <property type="match status" value="1"/>
</dbReference>
<name>A0A2H0BL64_9BACT</name>
<proteinExistence type="inferred from homology"/>
<comment type="subunit">
    <text evidence="4">Part of the 50S ribosomal subunit. Contacts protein L29, and trigger factor when it is bound to the ribosome.</text>
</comment>
<dbReference type="Pfam" id="PF00276">
    <property type="entry name" value="Ribosomal_L23"/>
    <property type="match status" value="1"/>
</dbReference>
<comment type="similarity">
    <text evidence="1 4">Belongs to the universal ribosomal protein uL23 family.</text>
</comment>
<dbReference type="EMBL" id="PCSX01000018">
    <property type="protein sequence ID" value="PIP58289.1"/>
    <property type="molecule type" value="Genomic_DNA"/>
</dbReference>
<keyword evidence="4" id="KW-0699">rRNA-binding</keyword>
<keyword evidence="4" id="KW-0694">RNA-binding</keyword>
<dbReference type="Gene3D" id="3.30.70.330">
    <property type="match status" value="1"/>
</dbReference>
<evidence type="ECO:0000256" key="1">
    <source>
        <dbReference type="ARBA" id="ARBA00006700"/>
    </source>
</evidence>
<keyword evidence="3 4" id="KW-0687">Ribonucleoprotein</keyword>
<keyword evidence="2 4" id="KW-0689">Ribosomal protein</keyword>
<evidence type="ECO:0000256" key="3">
    <source>
        <dbReference type="ARBA" id="ARBA00023274"/>
    </source>
</evidence>
<gene>
    <name evidence="4 5" type="primary">rplW</name>
    <name evidence="5" type="ORF">COX02_01035</name>
</gene>
<sequence length="100" mass="11111">MSKIGNNLSSKIILTKPRITEKATFLLEANHPVYTFVVPTEANKIEIKQAIKNLYKVNPLKVNIINLPAKALLRRGKSGSRSAIKKALVFLKTGDKIELV</sequence>
<dbReference type="Proteomes" id="UP000229334">
    <property type="component" value="Unassembled WGS sequence"/>
</dbReference>
<dbReference type="AlphaFoldDB" id="A0A2H0BL64"/>
<comment type="caution">
    <text evidence="5">The sequence shown here is derived from an EMBL/GenBank/DDBJ whole genome shotgun (WGS) entry which is preliminary data.</text>
</comment>
<dbReference type="PANTHER" id="PTHR11620">
    <property type="entry name" value="60S RIBOSOMAL PROTEIN L23A"/>
    <property type="match status" value="1"/>
</dbReference>
<dbReference type="SUPFAM" id="SSF54189">
    <property type="entry name" value="Ribosomal proteins S24e, L23 and L15e"/>
    <property type="match status" value="1"/>
</dbReference>
<evidence type="ECO:0000256" key="2">
    <source>
        <dbReference type="ARBA" id="ARBA00022980"/>
    </source>
</evidence>
<dbReference type="InterPro" id="IPR012678">
    <property type="entry name" value="Ribosomal_uL23/eL15/eS24_sf"/>
</dbReference>
<comment type="function">
    <text evidence="4">One of the early assembly proteins it binds 23S rRNA. One of the proteins that surrounds the polypeptide exit tunnel on the outside of the ribosome. Forms the main docking site for trigger factor binding to the ribosome.</text>
</comment>
<evidence type="ECO:0000313" key="5">
    <source>
        <dbReference type="EMBL" id="PIP58289.1"/>
    </source>
</evidence>
<dbReference type="GO" id="GO:0005840">
    <property type="term" value="C:ribosome"/>
    <property type="evidence" value="ECO:0007669"/>
    <property type="project" value="UniProtKB-KW"/>
</dbReference>